<dbReference type="InterPro" id="IPR009010">
    <property type="entry name" value="Asp_de-COase-like_dom_sf"/>
</dbReference>
<keyword evidence="2" id="KW-0408">Iron</keyword>
<dbReference type="PROSITE" id="PS51669">
    <property type="entry name" value="4FE4S_MOW_BIS_MGD"/>
    <property type="match status" value="1"/>
</dbReference>
<protein>
    <submittedName>
        <fullName evidence="5">Molybdopterin oxidoreductase domain protein</fullName>
    </submittedName>
</protein>
<evidence type="ECO:0000256" key="3">
    <source>
        <dbReference type="ARBA" id="ARBA00023014"/>
    </source>
</evidence>
<dbReference type="Pfam" id="PF04879">
    <property type="entry name" value="Molybdop_Fe4S4"/>
    <property type="match status" value="1"/>
</dbReference>
<dbReference type="GO" id="GO:0016491">
    <property type="term" value="F:oxidoreductase activity"/>
    <property type="evidence" value="ECO:0007669"/>
    <property type="project" value="InterPro"/>
</dbReference>
<dbReference type="RefSeq" id="WP_080799520.1">
    <property type="nucleotide sequence ID" value="NZ_LT828540.1"/>
</dbReference>
<gene>
    <name evidence="5" type="ORF">MTBBW1_260024</name>
</gene>
<sequence>METISACTLDCQDSCSTVVRIDERNEKIPITINGNPNHPFTRGVICRKGRNTHLRLKSSERVTTPMLKQNGVFHQLSWDAALDMTAEKIEALRWTPASILHVRHYGYRGALSNGSKYLFNALGASTTRGALCDDAGCTAYMKDFGALEMNDPMDLLNADHIINWGKDLSRSSIHLADIIKQARQKGCRVTTISPGGDGNKKMSHRMICIRPGRDRFLAAAVIKIILERNLADPRAMANAKNLNIFKRVMEHLPLTYLLDACDCTFEDLEYLVSLFTETKKNNVENRESRNKSAVAILMGWGIQRYRFGGQTVRYLNALSFLSGHVGQSGGGTYFNISSGRNINSKWVSDAGTPARTILLPRIGKEIMDADPPIEFLLADGSNFVNQAPDATTTIKAMAKIPFKVVIDAFMTDTASCSDLVLPCALDYEREEIAGSCLHNYVNYAAPVFSPSGDARCDFDIMSDLASRLKIVFPRKESVLLDSLNNPFLSHLGGPDKAIKEIRENGFVKALHPNVAWRDLIFAHPDGKYRLPESFSHEDEAGMEKYVNTDKNYENSKKTGKVITGKETINPIKFSANMKNNWERSFPMNLLSLVNRDYMHSQIPESDQKGMPDVWINPASPHLHNIDKSRPIYIATPLGRMAVQLNMLENLHPLALIIRRGGWLKHNRCINTLIEPEITDIGETAAYYSQCARLEN</sequence>
<dbReference type="PANTHER" id="PTHR43742:SF6">
    <property type="entry name" value="OXIDOREDUCTASE YYAE-RELATED"/>
    <property type="match status" value="1"/>
</dbReference>
<dbReference type="EMBL" id="FWEV01000179">
    <property type="protein sequence ID" value="SLM31023.1"/>
    <property type="molecule type" value="Genomic_DNA"/>
</dbReference>
<dbReference type="InterPro" id="IPR006656">
    <property type="entry name" value="Mopterin_OxRdtase"/>
</dbReference>
<dbReference type="OrthoDB" id="9810782at2"/>
<evidence type="ECO:0000256" key="1">
    <source>
        <dbReference type="ARBA" id="ARBA00022723"/>
    </source>
</evidence>
<dbReference type="Gene3D" id="2.20.25.90">
    <property type="entry name" value="ADC-like domains"/>
    <property type="match status" value="1"/>
</dbReference>
<dbReference type="GO" id="GO:0051536">
    <property type="term" value="F:iron-sulfur cluster binding"/>
    <property type="evidence" value="ECO:0007669"/>
    <property type="project" value="UniProtKB-KW"/>
</dbReference>
<dbReference type="Gene3D" id="3.30.2070.10">
    <property type="entry name" value="Formate dehydrogenase/DMSO reductase"/>
    <property type="match status" value="1"/>
</dbReference>
<dbReference type="SUPFAM" id="SSF50692">
    <property type="entry name" value="ADC-like"/>
    <property type="match status" value="1"/>
</dbReference>
<dbReference type="SMART" id="SM00926">
    <property type="entry name" value="Molybdop_Fe4S4"/>
    <property type="match status" value="1"/>
</dbReference>
<evidence type="ECO:0000256" key="2">
    <source>
        <dbReference type="ARBA" id="ARBA00023004"/>
    </source>
</evidence>
<keyword evidence="1" id="KW-0479">Metal-binding</keyword>
<dbReference type="Proteomes" id="UP000191931">
    <property type="component" value="Unassembled WGS sequence"/>
</dbReference>
<keyword evidence="6" id="KW-1185">Reference proteome</keyword>
<evidence type="ECO:0000313" key="6">
    <source>
        <dbReference type="Proteomes" id="UP000191931"/>
    </source>
</evidence>
<organism evidence="5 6">
    <name type="scientific">Desulfamplus magnetovallimortis</name>
    <dbReference type="NCBI Taxonomy" id="1246637"/>
    <lineage>
        <taxon>Bacteria</taxon>
        <taxon>Pseudomonadati</taxon>
        <taxon>Thermodesulfobacteriota</taxon>
        <taxon>Desulfobacteria</taxon>
        <taxon>Desulfobacterales</taxon>
        <taxon>Desulfobacteraceae</taxon>
        <taxon>Desulfamplus</taxon>
    </lineage>
</organism>
<dbReference type="Gene3D" id="3.40.50.740">
    <property type="match status" value="1"/>
</dbReference>
<dbReference type="AlphaFoldDB" id="A0A1W1HF22"/>
<dbReference type="InterPro" id="IPR006963">
    <property type="entry name" value="Mopterin_OxRdtase_4Fe-4S_dom"/>
</dbReference>
<reference evidence="5 6" key="1">
    <citation type="submission" date="2017-03" db="EMBL/GenBank/DDBJ databases">
        <authorList>
            <person name="Afonso C.L."/>
            <person name="Miller P.J."/>
            <person name="Scott M.A."/>
            <person name="Spackman E."/>
            <person name="Goraichik I."/>
            <person name="Dimitrov K.M."/>
            <person name="Suarez D.L."/>
            <person name="Swayne D.E."/>
        </authorList>
    </citation>
    <scope>NUCLEOTIDE SEQUENCE [LARGE SCALE GENOMIC DNA]</scope>
    <source>
        <strain evidence="5">PRJEB14757</strain>
    </source>
</reference>
<evidence type="ECO:0000313" key="5">
    <source>
        <dbReference type="EMBL" id="SLM31023.1"/>
    </source>
</evidence>
<dbReference type="Pfam" id="PF00384">
    <property type="entry name" value="Molybdopterin"/>
    <property type="match status" value="1"/>
</dbReference>
<dbReference type="STRING" id="1246637.MTBBW1_260024"/>
<dbReference type="PANTHER" id="PTHR43742">
    <property type="entry name" value="TRIMETHYLAMINE-N-OXIDE REDUCTASE"/>
    <property type="match status" value="1"/>
</dbReference>
<dbReference type="GO" id="GO:0046872">
    <property type="term" value="F:metal ion binding"/>
    <property type="evidence" value="ECO:0007669"/>
    <property type="project" value="UniProtKB-KW"/>
</dbReference>
<accession>A0A1W1HF22</accession>
<proteinExistence type="predicted"/>
<feature type="domain" description="4Fe-4S Mo/W bis-MGD-type" evidence="4">
    <location>
        <begin position="1"/>
        <end position="60"/>
    </location>
</feature>
<evidence type="ECO:0000259" key="4">
    <source>
        <dbReference type="PROSITE" id="PS51669"/>
    </source>
</evidence>
<dbReference type="InterPro" id="IPR050612">
    <property type="entry name" value="Prok_Mopterin_Oxidored"/>
</dbReference>
<dbReference type="Gene3D" id="3.40.228.10">
    <property type="entry name" value="Dimethylsulfoxide Reductase, domain 2"/>
    <property type="match status" value="1"/>
</dbReference>
<keyword evidence="3" id="KW-0411">Iron-sulfur</keyword>
<name>A0A1W1HF22_9BACT</name>
<dbReference type="SUPFAM" id="SSF53706">
    <property type="entry name" value="Formate dehydrogenase/DMSO reductase, domains 1-3"/>
    <property type="match status" value="1"/>
</dbReference>